<dbReference type="Gene3D" id="3.10.440.10">
    <property type="match status" value="1"/>
</dbReference>
<dbReference type="SMART" id="SM01380">
    <property type="entry name" value="Ribosomal_L31e"/>
    <property type="match status" value="1"/>
</dbReference>
<name>A0ABD3N402_9STRA</name>
<dbReference type="InterPro" id="IPR023621">
    <property type="entry name" value="Ribosomal_eL31_dom_sf"/>
</dbReference>
<dbReference type="CDD" id="cd00463">
    <property type="entry name" value="Ribosomal_L31e"/>
    <property type="match status" value="1"/>
</dbReference>
<feature type="compositionally biased region" description="Low complexity" evidence="4">
    <location>
        <begin position="290"/>
        <end position="304"/>
    </location>
</feature>
<dbReference type="PANTHER" id="PTHR10956:SF0">
    <property type="entry name" value="60S RIBOSOMAL PROTEIN L31"/>
    <property type="match status" value="1"/>
</dbReference>
<evidence type="ECO:0000313" key="7">
    <source>
        <dbReference type="Proteomes" id="UP001530293"/>
    </source>
</evidence>
<feature type="domain" description="DOMON" evidence="5">
    <location>
        <begin position="148"/>
        <end position="267"/>
    </location>
</feature>
<keyword evidence="3" id="KW-0687">Ribonucleoprotein</keyword>
<sequence>MAPKKPDLVSRDYTIHLAKRTHKTTFKSKTPKAIKAIKKFAEDAMGTKDVRLDPKVNKEVWKQGVRNPPTRIRVRLSRKRNEDEDAEEKLYTLVQLVEGFHNLYHSHSISISTMKLLSAAATFLFLLNGVASQTCPSADEMTEMQLDDTLTLKYAVVLASSGDERNILCARLEGASEAWLGFGISPSGTMEGGEGIIGLPDDGTVKKYYLGSSVRVDEMPDEFQTLMSSSITQADGVTTMEFAKYLDEDGEIEIVPNGNNTFLYAVGTGNELGYHAARGPFNVDFELVDAPTSSGSTPAPSTTPAEDESDAVTRTLSPTVTLPVPGSEPTGTEPTTPAQPSGASMLTAAGGLVAAGLAICFGM</sequence>
<dbReference type="InterPro" id="IPR000054">
    <property type="entry name" value="Ribosomal_eL31"/>
</dbReference>
<evidence type="ECO:0000256" key="1">
    <source>
        <dbReference type="ARBA" id="ARBA00010808"/>
    </source>
</evidence>
<dbReference type="InterPro" id="IPR045266">
    <property type="entry name" value="DOH_DOMON"/>
</dbReference>
<proteinExistence type="inferred from homology"/>
<dbReference type="SMART" id="SM00664">
    <property type="entry name" value="DoH"/>
    <property type="match status" value="1"/>
</dbReference>
<dbReference type="EMBL" id="JALLBG020000040">
    <property type="protein sequence ID" value="KAL3770507.1"/>
    <property type="molecule type" value="Genomic_DNA"/>
</dbReference>
<feature type="region of interest" description="Disordered" evidence="4">
    <location>
        <begin position="288"/>
        <end position="342"/>
    </location>
</feature>
<evidence type="ECO:0000256" key="3">
    <source>
        <dbReference type="ARBA" id="ARBA00023274"/>
    </source>
</evidence>
<keyword evidence="7" id="KW-1185">Reference proteome</keyword>
<accession>A0ABD3N402</accession>
<comment type="caution">
    <text evidence="6">The sequence shown here is derived from an EMBL/GenBank/DDBJ whole genome shotgun (WGS) entry which is preliminary data.</text>
</comment>
<dbReference type="InterPro" id="IPR005018">
    <property type="entry name" value="DOMON_domain"/>
</dbReference>
<evidence type="ECO:0000256" key="4">
    <source>
        <dbReference type="SAM" id="MobiDB-lite"/>
    </source>
</evidence>
<dbReference type="AlphaFoldDB" id="A0ABD3N402"/>
<evidence type="ECO:0000259" key="5">
    <source>
        <dbReference type="PROSITE" id="PS50836"/>
    </source>
</evidence>
<dbReference type="GO" id="GO:0005840">
    <property type="term" value="C:ribosome"/>
    <property type="evidence" value="ECO:0007669"/>
    <property type="project" value="UniProtKB-KW"/>
</dbReference>
<evidence type="ECO:0000256" key="2">
    <source>
        <dbReference type="ARBA" id="ARBA00022980"/>
    </source>
</evidence>
<feature type="compositionally biased region" description="Low complexity" evidence="4">
    <location>
        <begin position="325"/>
        <end position="336"/>
    </location>
</feature>
<reference evidence="6 7" key="1">
    <citation type="submission" date="2024-10" db="EMBL/GenBank/DDBJ databases">
        <title>Updated reference genomes for cyclostephanoid diatoms.</title>
        <authorList>
            <person name="Roberts W.R."/>
            <person name="Alverson A.J."/>
        </authorList>
    </citation>
    <scope>NUCLEOTIDE SEQUENCE [LARGE SCALE GENOMIC DNA]</scope>
    <source>
        <strain evidence="6 7">AJA232-27</strain>
    </source>
</reference>
<dbReference type="InterPro" id="IPR020052">
    <property type="entry name" value="Ribosomal_eL31_CS"/>
</dbReference>
<dbReference type="CDD" id="cd09631">
    <property type="entry name" value="DOMON_DOH"/>
    <property type="match status" value="1"/>
</dbReference>
<protein>
    <recommendedName>
        <fullName evidence="5">DOMON domain-containing protein</fullName>
    </recommendedName>
</protein>
<dbReference type="PROSITE" id="PS50836">
    <property type="entry name" value="DOMON"/>
    <property type="match status" value="1"/>
</dbReference>
<dbReference type="PANTHER" id="PTHR10956">
    <property type="entry name" value="60S RIBOSOMAL PROTEIN L31"/>
    <property type="match status" value="1"/>
</dbReference>
<dbReference type="FunFam" id="3.10.440.10:FF:000001">
    <property type="entry name" value="60S ribosomal protein L31"/>
    <property type="match status" value="1"/>
</dbReference>
<evidence type="ECO:0000313" key="6">
    <source>
        <dbReference type="EMBL" id="KAL3770507.1"/>
    </source>
</evidence>
<dbReference type="PROSITE" id="PS01144">
    <property type="entry name" value="RIBOSOMAL_L31E"/>
    <property type="match status" value="1"/>
</dbReference>
<comment type="similarity">
    <text evidence="1">Belongs to the eukaryotic ribosomal protein eL31 family.</text>
</comment>
<organism evidence="6 7">
    <name type="scientific">Discostella pseudostelligera</name>
    <dbReference type="NCBI Taxonomy" id="259834"/>
    <lineage>
        <taxon>Eukaryota</taxon>
        <taxon>Sar</taxon>
        <taxon>Stramenopiles</taxon>
        <taxon>Ochrophyta</taxon>
        <taxon>Bacillariophyta</taxon>
        <taxon>Coscinodiscophyceae</taxon>
        <taxon>Thalassiosirophycidae</taxon>
        <taxon>Stephanodiscales</taxon>
        <taxon>Stephanodiscaceae</taxon>
        <taxon>Discostella</taxon>
    </lineage>
</organism>
<gene>
    <name evidence="6" type="ORF">ACHAWU_009346</name>
</gene>
<dbReference type="Pfam" id="PF01198">
    <property type="entry name" value="Ribosomal_L31e"/>
    <property type="match status" value="1"/>
</dbReference>
<dbReference type="Proteomes" id="UP001530293">
    <property type="component" value="Unassembled WGS sequence"/>
</dbReference>
<dbReference type="SUPFAM" id="SSF54575">
    <property type="entry name" value="Ribosomal protein L31e"/>
    <property type="match status" value="1"/>
</dbReference>
<keyword evidence="2" id="KW-0689">Ribosomal protein</keyword>
<dbReference type="GO" id="GO:1990904">
    <property type="term" value="C:ribonucleoprotein complex"/>
    <property type="evidence" value="ECO:0007669"/>
    <property type="project" value="UniProtKB-KW"/>
</dbReference>